<accession>A0A1X2HSN8</accession>
<dbReference type="STRING" id="13706.A0A1X2HSN8"/>
<organism evidence="2 3">
    <name type="scientific">Syncephalastrum racemosum</name>
    <name type="common">Filamentous fungus</name>
    <dbReference type="NCBI Taxonomy" id="13706"/>
    <lineage>
        <taxon>Eukaryota</taxon>
        <taxon>Fungi</taxon>
        <taxon>Fungi incertae sedis</taxon>
        <taxon>Mucoromycota</taxon>
        <taxon>Mucoromycotina</taxon>
        <taxon>Mucoromycetes</taxon>
        <taxon>Mucorales</taxon>
        <taxon>Syncephalastraceae</taxon>
        <taxon>Syncephalastrum</taxon>
    </lineage>
</organism>
<dbReference type="Proteomes" id="UP000242180">
    <property type="component" value="Unassembled WGS sequence"/>
</dbReference>
<feature type="compositionally biased region" description="Basic and acidic residues" evidence="1">
    <location>
        <begin position="174"/>
        <end position="195"/>
    </location>
</feature>
<sequence>MTTGSALLDQLRDVSKCDDALVETVRQTLLEPFQPQLSASGPTKRQPTQAQFQAMTNRLSPLAIKILQQNTETMKHLKMTRTDSHNYSNVVQCLVDTSTCAIAALRHMKTCSHLRPLDIEKLTSNMICKIVDLEEHARALQEIQKQRVCLARVANIELRPTPPVSKRPNLLIEKSPERHTSNKSPLRETQNHRGGNEPPAPMGSPTASLRAMDIINLPAQQTQWEDDTIRKYGDLFIFPLDTTIVDRSMILLVLSYQMNLLRSWSAINRGALLKHLPRLFDKPGNFIDWCDHLNTIDEKEARAQYDLLYRQFTRSSNKAASAGSHFLSFVLQIFALKASRHLPNSSVKDFCHRLVHISGQYEKTSGSIEYKFIHKTCNELLETVEADAKDQNELEAYCLLCEYTAYAARKVSTYWSYFLILMSLIGWQLLWPIHSI</sequence>
<dbReference type="OrthoDB" id="2434980at2759"/>
<name>A0A1X2HSN8_SYNRA</name>
<reference evidence="2 3" key="1">
    <citation type="submission" date="2016-07" db="EMBL/GenBank/DDBJ databases">
        <title>Pervasive Adenine N6-methylation of Active Genes in Fungi.</title>
        <authorList>
            <consortium name="DOE Joint Genome Institute"/>
            <person name="Mondo S.J."/>
            <person name="Dannebaum R.O."/>
            <person name="Kuo R.C."/>
            <person name="Labutti K."/>
            <person name="Haridas S."/>
            <person name="Kuo A."/>
            <person name="Salamov A."/>
            <person name="Ahrendt S.R."/>
            <person name="Lipzen A."/>
            <person name="Sullivan W."/>
            <person name="Andreopoulos W.B."/>
            <person name="Clum A."/>
            <person name="Lindquist E."/>
            <person name="Daum C."/>
            <person name="Ramamoorthy G.K."/>
            <person name="Gryganskyi A."/>
            <person name="Culley D."/>
            <person name="Magnuson J.K."/>
            <person name="James T.Y."/>
            <person name="O'Malley M.A."/>
            <person name="Stajich J.E."/>
            <person name="Spatafora J.W."/>
            <person name="Visel A."/>
            <person name="Grigoriev I.V."/>
        </authorList>
    </citation>
    <scope>NUCLEOTIDE SEQUENCE [LARGE SCALE GENOMIC DNA]</scope>
    <source>
        <strain evidence="2 3">NRRL 2496</strain>
    </source>
</reference>
<evidence type="ECO:0000256" key="1">
    <source>
        <dbReference type="SAM" id="MobiDB-lite"/>
    </source>
</evidence>
<dbReference type="InParanoid" id="A0A1X2HSN8"/>
<proteinExistence type="predicted"/>
<gene>
    <name evidence="2" type="ORF">BCR43DRAFT_15849</name>
</gene>
<dbReference type="AlphaFoldDB" id="A0A1X2HSN8"/>
<dbReference type="OMA" id="DNTINDR"/>
<keyword evidence="3" id="KW-1185">Reference proteome</keyword>
<feature type="region of interest" description="Disordered" evidence="1">
    <location>
        <begin position="164"/>
        <end position="207"/>
    </location>
</feature>
<evidence type="ECO:0000313" key="2">
    <source>
        <dbReference type="EMBL" id="ORZ02602.1"/>
    </source>
</evidence>
<comment type="caution">
    <text evidence="2">The sequence shown here is derived from an EMBL/GenBank/DDBJ whole genome shotgun (WGS) entry which is preliminary data.</text>
</comment>
<evidence type="ECO:0000313" key="3">
    <source>
        <dbReference type="Proteomes" id="UP000242180"/>
    </source>
</evidence>
<dbReference type="EMBL" id="MCGN01000001">
    <property type="protein sequence ID" value="ORZ02602.1"/>
    <property type="molecule type" value="Genomic_DNA"/>
</dbReference>
<protein>
    <submittedName>
        <fullName evidence="2">Uncharacterized protein</fullName>
    </submittedName>
</protein>